<dbReference type="CDD" id="cd05014">
    <property type="entry name" value="SIS_Kpsf"/>
    <property type="match status" value="1"/>
</dbReference>
<dbReference type="InterPro" id="IPR050986">
    <property type="entry name" value="GutQ/KpsF_isomerases"/>
</dbReference>
<evidence type="ECO:0000259" key="6">
    <source>
        <dbReference type="PROSITE" id="PS51371"/>
    </source>
</evidence>
<dbReference type="InterPro" id="IPR004800">
    <property type="entry name" value="KdsD/KpsF-type"/>
</dbReference>
<evidence type="ECO:0000256" key="5">
    <source>
        <dbReference type="PROSITE-ProRule" id="PRU00703"/>
    </source>
</evidence>
<evidence type="ECO:0000256" key="4">
    <source>
        <dbReference type="PIRNR" id="PIRNR004692"/>
    </source>
</evidence>
<sequence>MMRNQKMVASFEQPFACAPPAYSPTDVILATARRVLRIEAEAILALSNNLPQGFVSVVDLILGGRGRVILSGIGKSGHIARKIAATLSSTGTPSYFVHASEASHGDLGTITDNDICVLLSNSGETSELSDLIAHARRFSIPLVAITAREESTLGQAADHLLLLPSAPEACIIGMAPTTSTTLALALGDALAVALMERRGFAPEHFRTFHPGGKLGARLAKVSQIMRGTEALPLVDPDTPMFETILMMTEKGVGVAGLLQEGRLVGVITDGDLRRNLDGLMNKTASDVATMAPLTAGPSMLAAEAVAVMNDRKVHVLFIVDSECRPLGILHIHDCLRAGVA</sequence>
<dbReference type="RefSeq" id="WP_367957613.1">
    <property type="nucleotide sequence ID" value="NZ_JBDPGJ010000012.1"/>
</dbReference>
<protein>
    <submittedName>
        <fullName evidence="8">KpsF/GutQ family sugar-phosphate isomerase</fullName>
    </submittedName>
</protein>
<accession>A0ABV3SSG2</accession>
<evidence type="ECO:0000256" key="1">
    <source>
        <dbReference type="ARBA" id="ARBA00008165"/>
    </source>
</evidence>
<dbReference type="GO" id="GO:0016853">
    <property type="term" value="F:isomerase activity"/>
    <property type="evidence" value="ECO:0007669"/>
    <property type="project" value="UniProtKB-KW"/>
</dbReference>
<dbReference type="PANTHER" id="PTHR42745">
    <property type="match status" value="1"/>
</dbReference>
<proteinExistence type="inferred from homology"/>
<keyword evidence="8" id="KW-0413">Isomerase</keyword>
<dbReference type="InterPro" id="IPR046348">
    <property type="entry name" value="SIS_dom_sf"/>
</dbReference>
<dbReference type="EMBL" id="JBDPGJ010000012">
    <property type="protein sequence ID" value="MEX0409747.1"/>
    <property type="molecule type" value="Genomic_DNA"/>
</dbReference>
<dbReference type="Pfam" id="PF01380">
    <property type="entry name" value="SIS"/>
    <property type="match status" value="1"/>
</dbReference>
<dbReference type="SMART" id="SM00116">
    <property type="entry name" value="CBS"/>
    <property type="match status" value="2"/>
</dbReference>
<dbReference type="Proteomes" id="UP001556692">
    <property type="component" value="Unassembled WGS sequence"/>
</dbReference>
<organism evidence="8 9">
    <name type="scientific">Aquibium pacificus</name>
    <dbReference type="NCBI Taxonomy" id="3153579"/>
    <lineage>
        <taxon>Bacteria</taxon>
        <taxon>Pseudomonadati</taxon>
        <taxon>Pseudomonadota</taxon>
        <taxon>Alphaproteobacteria</taxon>
        <taxon>Hyphomicrobiales</taxon>
        <taxon>Phyllobacteriaceae</taxon>
        <taxon>Aquibium</taxon>
    </lineage>
</organism>
<comment type="caution">
    <text evidence="8">The sequence shown here is derived from an EMBL/GenBank/DDBJ whole genome shotgun (WGS) entry which is preliminary data.</text>
</comment>
<evidence type="ECO:0000259" key="7">
    <source>
        <dbReference type="PROSITE" id="PS51464"/>
    </source>
</evidence>
<evidence type="ECO:0000313" key="8">
    <source>
        <dbReference type="EMBL" id="MEX0409747.1"/>
    </source>
</evidence>
<keyword evidence="2" id="KW-0677">Repeat</keyword>
<comment type="similarity">
    <text evidence="1 4">Belongs to the SIS family. GutQ/KpsF subfamily.</text>
</comment>
<dbReference type="PANTHER" id="PTHR42745:SF1">
    <property type="entry name" value="ARABINOSE 5-PHOSPHATE ISOMERASE KDSD"/>
    <property type="match status" value="1"/>
</dbReference>
<feature type="domain" description="CBS" evidence="6">
    <location>
        <begin position="225"/>
        <end position="285"/>
    </location>
</feature>
<dbReference type="NCBIfam" id="TIGR00393">
    <property type="entry name" value="kpsF"/>
    <property type="match status" value="1"/>
</dbReference>
<dbReference type="InterPro" id="IPR000644">
    <property type="entry name" value="CBS_dom"/>
</dbReference>
<dbReference type="PROSITE" id="PS51371">
    <property type="entry name" value="CBS"/>
    <property type="match status" value="2"/>
</dbReference>
<dbReference type="SUPFAM" id="SSF53697">
    <property type="entry name" value="SIS domain"/>
    <property type="match status" value="1"/>
</dbReference>
<evidence type="ECO:0000256" key="2">
    <source>
        <dbReference type="ARBA" id="ARBA00022737"/>
    </source>
</evidence>
<dbReference type="PROSITE" id="PS51464">
    <property type="entry name" value="SIS"/>
    <property type="match status" value="1"/>
</dbReference>
<reference evidence="8 9" key="1">
    <citation type="submission" date="2024-05" db="EMBL/GenBank/DDBJ databases">
        <authorList>
            <person name="Jiang F."/>
        </authorList>
    </citation>
    <scope>NUCLEOTIDE SEQUENCE [LARGE SCALE GENOMIC DNA]</scope>
    <source>
        <strain evidence="8 9">LZ166</strain>
    </source>
</reference>
<dbReference type="PIRSF" id="PIRSF004692">
    <property type="entry name" value="KdsD_KpsF"/>
    <property type="match status" value="1"/>
</dbReference>
<evidence type="ECO:0000313" key="9">
    <source>
        <dbReference type="Proteomes" id="UP001556692"/>
    </source>
</evidence>
<dbReference type="InterPro" id="IPR001347">
    <property type="entry name" value="SIS_dom"/>
</dbReference>
<dbReference type="InterPro" id="IPR035474">
    <property type="entry name" value="SIS_Kpsf"/>
</dbReference>
<dbReference type="Pfam" id="PF00571">
    <property type="entry name" value="CBS"/>
    <property type="match status" value="2"/>
</dbReference>
<feature type="domain" description="SIS" evidence="7">
    <location>
        <begin position="57"/>
        <end position="200"/>
    </location>
</feature>
<gene>
    <name evidence="8" type="ORF">ABGN05_29355</name>
</gene>
<dbReference type="Gene3D" id="3.10.580.10">
    <property type="entry name" value="CBS-domain"/>
    <property type="match status" value="1"/>
</dbReference>
<keyword evidence="3 5" id="KW-0129">CBS domain</keyword>
<feature type="domain" description="CBS" evidence="6">
    <location>
        <begin position="288"/>
        <end position="340"/>
    </location>
</feature>
<keyword evidence="9" id="KW-1185">Reference proteome</keyword>
<dbReference type="InterPro" id="IPR046342">
    <property type="entry name" value="CBS_dom_sf"/>
</dbReference>
<dbReference type="CDD" id="cd04604">
    <property type="entry name" value="CBS_pair_SIS_assoc"/>
    <property type="match status" value="1"/>
</dbReference>
<evidence type="ECO:0000256" key="3">
    <source>
        <dbReference type="ARBA" id="ARBA00023122"/>
    </source>
</evidence>
<name>A0ABV3SSG2_9HYPH</name>
<dbReference type="Gene3D" id="3.40.50.10490">
    <property type="entry name" value="Glucose-6-phosphate isomerase like protein, domain 1"/>
    <property type="match status" value="1"/>
</dbReference>